<keyword evidence="4" id="KW-0812">Transmembrane</keyword>
<evidence type="ECO:0000313" key="7">
    <source>
        <dbReference type="Proteomes" id="UP001379945"/>
    </source>
</evidence>
<dbReference type="CDD" id="cd01949">
    <property type="entry name" value="GGDEF"/>
    <property type="match status" value="1"/>
</dbReference>
<dbReference type="SUPFAM" id="SSF55073">
    <property type="entry name" value="Nucleotide cyclase"/>
    <property type="match status" value="1"/>
</dbReference>
<evidence type="ECO:0000256" key="2">
    <source>
        <dbReference type="ARBA" id="ARBA00034247"/>
    </source>
</evidence>
<reference evidence="6 7" key="1">
    <citation type="submission" date="2024-04" db="EMBL/GenBank/DDBJ databases">
        <title>Novel species of the genus Ideonella isolated from streams.</title>
        <authorList>
            <person name="Lu H."/>
        </authorList>
    </citation>
    <scope>NUCLEOTIDE SEQUENCE [LARGE SCALE GENOMIC DNA]</scope>
    <source>
        <strain evidence="6 7">LYT19W</strain>
    </source>
</reference>
<proteinExistence type="predicted"/>
<keyword evidence="4" id="KW-1133">Transmembrane helix</keyword>
<gene>
    <name evidence="6" type="ORF">AACH00_08740</name>
</gene>
<dbReference type="Pfam" id="PF00990">
    <property type="entry name" value="GGDEF"/>
    <property type="match status" value="1"/>
</dbReference>
<dbReference type="EMBL" id="JBBUTI010000005">
    <property type="protein sequence ID" value="MEK8046428.1"/>
    <property type="molecule type" value="Genomic_DNA"/>
</dbReference>
<accession>A0ABU9C3U1</accession>
<keyword evidence="6" id="KW-0548">Nucleotidyltransferase</keyword>
<feature type="transmembrane region" description="Helical" evidence="4">
    <location>
        <begin position="6"/>
        <end position="28"/>
    </location>
</feature>
<keyword evidence="6" id="KW-0808">Transferase</keyword>
<evidence type="ECO:0000259" key="5">
    <source>
        <dbReference type="PROSITE" id="PS50887"/>
    </source>
</evidence>
<evidence type="ECO:0000313" key="6">
    <source>
        <dbReference type="EMBL" id="MEK8046428.1"/>
    </source>
</evidence>
<dbReference type="RefSeq" id="WP_341398715.1">
    <property type="nucleotide sequence ID" value="NZ_JBBUTI010000005.1"/>
</dbReference>
<feature type="domain" description="GGDEF" evidence="5">
    <location>
        <begin position="438"/>
        <end position="573"/>
    </location>
</feature>
<evidence type="ECO:0000256" key="3">
    <source>
        <dbReference type="SAM" id="Coils"/>
    </source>
</evidence>
<feature type="coiled-coil region" evidence="3">
    <location>
        <begin position="78"/>
        <end position="129"/>
    </location>
</feature>
<dbReference type="GO" id="GO:0052621">
    <property type="term" value="F:diguanylate cyclase activity"/>
    <property type="evidence" value="ECO:0007669"/>
    <property type="project" value="UniProtKB-EC"/>
</dbReference>
<dbReference type="EC" id="2.7.7.65" evidence="1"/>
<sequence>MRLRSLFVGLQTLIGVLIAALLIQVLLVQWQQVTRSDEGLQSLRQFKLLLVSAEMASRERGPANGVLGDQVPADPGKQERLKQARARADAALAQVQQALTGQPKVSTPVRQAAAQLERARKAVDALAALPPAKRDAVALHAAVGEMFKVIDHLEPVALQLADLTVQAYPELADDITAARHAADLRELAGRLGSQFTPAITARRVFTPAERLDIERLRGRIDELGKLIELRTRFIETHATSIAAAQTMQADYFGDAARFIDEQVATGSRDGAFTVDTAQFAARYVPRMDAIVSLRNTLLADAEQSAVEKYEGARRQFALLAAGGLLTLLLLAGTVWLINSRVVSPLLSVTNVISALTRGEWPPVLNVGSGFHEVAELQRSTDVLRQMSLDRQQLEQERQQLIEQLRDQSNTDFLTGLPNRRGFYALAEHHLISRLRDPVPLALAMFDLDHFKQINDQHGHDTGDAVLQGVAEVCSKLCRRGDVVARYGGEEFLVLMRQCSLEDAREQAQRLRQGISGLAFTGTDGKPLRPVTASFGVTVLADDDTDVQAALARADAALYGAKRAGRDCVMTMVP</sequence>
<dbReference type="InterPro" id="IPR000160">
    <property type="entry name" value="GGDEF_dom"/>
</dbReference>
<comment type="catalytic activity">
    <reaction evidence="2">
        <text>2 GTP = 3',3'-c-di-GMP + 2 diphosphate</text>
        <dbReference type="Rhea" id="RHEA:24898"/>
        <dbReference type="ChEBI" id="CHEBI:33019"/>
        <dbReference type="ChEBI" id="CHEBI:37565"/>
        <dbReference type="ChEBI" id="CHEBI:58805"/>
        <dbReference type="EC" id="2.7.7.65"/>
    </reaction>
</comment>
<dbReference type="SMART" id="SM00267">
    <property type="entry name" value="GGDEF"/>
    <property type="match status" value="1"/>
</dbReference>
<name>A0ABU9C3U1_9BURK</name>
<protein>
    <recommendedName>
        <fullName evidence="1">diguanylate cyclase</fullName>
        <ecNumber evidence="1">2.7.7.65</ecNumber>
    </recommendedName>
</protein>
<evidence type="ECO:0000256" key="4">
    <source>
        <dbReference type="SAM" id="Phobius"/>
    </source>
</evidence>
<comment type="caution">
    <text evidence="6">The sequence shown here is derived from an EMBL/GenBank/DDBJ whole genome shotgun (WGS) entry which is preliminary data.</text>
</comment>
<organism evidence="6 7">
    <name type="scientific">Ideonella margarita</name>
    <dbReference type="NCBI Taxonomy" id="2984191"/>
    <lineage>
        <taxon>Bacteria</taxon>
        <taxon>Pseudomonadati</taxon>
        <taxon>Pseudomonadota</taxon>
        <taxon>Betaproteobacteria</taxon>
        <taxon>Burkholderiales</taxon>
        <taxon>Sphaerotilaceae</taxon>
        <taxon>Ideonella</taxon>
    </lineage>
</organism>
<dbReference type="InterPro" id="IPR029787">
    <property type="entry name" value="Nucleotide_cyclase"/>
</dbReference>
<feature type="transmembrane region" description="Helical" evidence="4">
    <location>
        <begin position="316"/>
        <end position="337"/>
    </location>
</feature>
<dbReference type="NCBIfam" id="TIGR00254">
    <property type="entry name" value="GGDEF"/>
    <property type="match status" value="1"/>
</dbReference>
<keyword evidence="7" id="KW-1185">Reference proteome</keyword>
<dbReference type="InterPro" id="IPR050469">
    <property type="entry name" value="Diguanylate_Cyclase"/>
</dbReference>
<keyword evidence="4" id="KW-0472">Membrane</keyword>
<dbReference type="PANTHER" id="PTHR45138">
    <property type="entry name" value="REGULATORY COMPONENTS OF SENSORY TRANSDUCTION SYSTEM"/>
    <property type="match status" value="1"/>
</dbReference>
<keyword evidence="3" id="KW-0175">Coiled coil</keyword>
<dbReference type="Gene3D" id="3.30.70.270">
    <property type="match status" value="1"/>
</dbReference>
<dbReference type="InterPro" id="IPR043128">
    <property type="entry name" value="Rev_trsase/Diguanyl_cyclase"/>
</dbReference>
<dbReference type="PANTHER" id="PTHR45138:SF9">
    <property type="entry name" value="DIGUANYLATE CYCLASE DGCM-RELATED"/>
    <property type="match status" value="1"/>
</dbReference>
<dbReference type="Proteomes" id="UP001379945">
    <property type="component" value="Unassembled WGS sequence"/>
</dbReference>
<feature type="coiled-coil region" evidence="3">
    <location>
        <begin position="376"/>
        <end position="410"/>
    </location>
</feature>
<dbReference type="Gene3D" id="6.10.340.10">
    <property type="match status" value="1"/>
</dbReference>
<evidence type="ECO:0000256" key="1">
    <source>
        <dbReference type="ARBA" id="ARBA00012528"/>
    </source>
</evidence>
<dbReference type="PROSITE" id="PS50887">
    <property type="entry name" value="GGDEF"/>
    <property type="match status" value="1"/>
</dbReference>